<comment type="caution">
    <text evidence="1">The sequence shown here is derived from an EMBL/GenBank/DDBJ whole genome shotgun (WGS) entry which is preliminary data.</text>
</comment>
<organism evidence="1 3">
    <name type="scientific">Borreliella yangtzensis</name>
    <dbReference type="NCBI Taxonomy" id="683292"/>
    <lineage>
        <taxon>Bacteria</taxon>
        <taxon>Pseudomonadati</taxon>
        <taxon>Spirochaetota</taxon>
        <taxon>Spirochaetia</taxon>
        <taxon>Spirochaetales</taxon>
        <taxon>Borreliaceae</taxon>
        <taxon>Borreliella</taxon>
    </lineage>
</organism>
<sequence length="157" mass="18060">MNYKNLFPRKDALSKLNLSAIEYCVLGDMKRVISELKNNSSKDENCNFMLPLFENYNEKCFDKFFVKLGPSRAKQLISLFRKIKTRISDSLFETEVLLLYLCIEDEDMCLANLLYCGGEDCGGEDNCFDCMGSDLDQQFKNISKTLISMLEDFGVFV</sequence>
<name>A0ABR6PBG6_9SPIR</name>
<dbReference type="EMBL" id="JACHFG010000027">
    <property type="protein sequence ID" value="MBB6043620.1"/>
    <property type="molecule type" value="Genomic_DNA"/>
</dbReference>
<dbReference type="NCBIfam" id="NF033726">
    <property type="entry name" value="borfam52"/>
    <property type="match status" value="1"/>
</dbReference>
<evidence type="ECO:0000313" key="1">
    <source>
        <dbReference type="EMBL" id="MBB6043620.1"/>
    </source>
</evidence>
<evidence type="ECO:0000313" key="2">
    <source>
        <dbReference type="EMBL" id="MBB6043623.1"/>
    </source>
</evidence>
<keyword evidence="3" id="KW-1185">Reference proteome</keyword>
<protein>
    <submittedName>
        <fullName evidence="1">Uncharacterized protein</fullName>
    </submittedName>
</protein>
<dbReference type="Proteomes" id="UP000555838">
    <property type="component" value="Unassembled WGS sequence"/>
</dbReference>
<evidence type="ECO:0000313" key="3">
    <source>
        <dbReference type="Proteomes" id="UP000555838"/>
    </source>
</evidence>
<dbReference type="RefSeq" id="WP_183221490.1">
    <property type="nucleotide sequence ID" value="NZ_JACHFG010000027.1"/>
</dbReference>
<gene>
    <name evidence="1" type="ORF">HNP68_001242</name>
    <name evidence="2" type="ORF">HNP68_001245</name>
</gene>
<proteinExistence type="predicted"/>
<accession>A0ABR6PBG6</accession>
<dbReference type="EMBL" id="JACHFG010000027">
    <property type="protein sequence ID" value="MBB6043623.1"/>
    <property type="molecule type" value="Genomic_DNA"/>
</dbReference>
<reference evidence="1 3" key="1">
    <citation type="submission" date="2020-08" db="EMBL/GenBank/DDBJ databases">
        <title>Genomic Encyclopedia of Type Strains, Phase IV (KMG-IV): sequencing the most valuable type-strain genomes for metagenomic binning, comparative biology and taxonomic classification.</title>
        <authorList>
            <person name="Goeker M."/>
        </authorList>
    </citation>
    <scope>NUCLEOTIDE SEQUENCE [LARGE SCALE GENOMIC DNA]</scope>
    <source>
        <strain evidence="1 3">DSM 24625</strain>
    </source>
</reference>